<reference evidence="2" key="1">
    <citation type="journal article" date="2022" name="bioRxiv">
        <title>Sequencing and chromosome-scale assembly of the giantPleurodeles waltlgenome.</title>
        <authorList>
            <person name="Brown T."/>
            <person name="Elewa A."/>
            <person name="Iarovenko S."/>
            <person name="Subramanian E."/>
            <person name="Araus A.J."/>
            <person name="Petzold A."/>
            <person name="Susuki M."/>
            <person name="Suzuki K.-i.T."/>
            <person name="Hayashi T."/>
            <person name="Toyoda A."/>
            <person name="Oliveira C."/>
            <person name="Osipova E."/>
            <person name="Leigh N.D."/>
            <person name="Simon A."/>
            <person name="Yun M.H."/>
        </authorList>
    </citation>
    <scope>NUCLEOTIDE SEQUENCE</scope>
    <source>
        <strain evidence="2">20211129_DDA</strain>
        <tissue evidence="2">Liver</tissue>
    </source>
</reference>
<evidence type="ECO:0000256" key="1">
    <source>
        <dbReference type="SAM" id="MobiDB-lite"/>
    </source>
</evidence>
<proteinExistence type="predicted"/>
<comment type="caution">
    <text evidence="2">The sequence shown here is derived from an EMBL/GenBank/DDBJ whole genome shotgun (WGS) entry which is preliminary data.</text>
</comment>
<keyword evidence="3" id="KW-1185">Reference proteome</keyword>
<sequence>MEEGWSSPKEKRKRWSRSKIKPTLEQVAEDCSCLLRETTRFVADPPAETLDQVDTEPDHETHSDSADKKKLIHKLAINQNYSGDELRWYSISYIAAQLTQN</sequence>
<evidence type="ECO:0000313" key="3">
    <source>
        <dbReference type="Proteomes" id="UP001066276"/>
    </source>
</evidence>
<accession>A0AAV7WMR9</accession>
<feature type="compositionally biased region" description="Basic and acidic residues" evidence="1">
    <location>
        <begin position="56"/>
        <end position="68"/>
    </location>
</feature>
<dbReference type="Proteomes" id="UP001066276">
    <property type="component" value="Chromosome 1_1"/>
</dbReference>
<dbReference type="EMBL" id="JANPWB010000001">
    <property type="protein sequence ID" value="KAJ1214484.1"/>
    <property type="molecule type" value="Genomic_DNA"/>
</dbReference>
<dbReference type="AlphaFoldDB" id="A0AAV7WMR9"/>
<feature type="region of interest" description="Disordered" evidence="1">
    <location>
        <begin position="44"/>
        <end position="68"/>
    </location>
</feature>
<organism evidence="2 3">
    <name type="scientific">Pleurodeles waltl</name>
    <name type="common">Iberian ribbed newt</name>
    <dbReference type="NCBI Taxonomy" id="8319"/>
    <lineage>
        <taxon>Eukaryota</taxon>
        <taxon>Metazoa</taxon>
        <taxon>Chordata</taxon>
        <taxon>Craniata</taxon>
        <taxon>Vertebrata</taxon>
        <taxon>Euteleostomi</taxon>
        <taxon>Amphibia</taxon>
        <taxon>Batrachia</taxon>
        <taxon>Caudata</taxon>
        <taxon>Salamandroidea</taxon>
        <taxon>Salamandridae</taxon>
        <taxon>Pleurodelinae</taxon>
        <taxon>Pleurodeles</taxon>
    </lineage>
</organism>
<protein>
    <submittedName>
        <fullName evidence="2">Uncharacterized protein</fullName>
    </submittedName>
</protein>
<evidence type="ECO:0000313" key="2">
    <source>
        <dbReference type="EMBL" id="KAJ1214484.1"/>
    </source>
</evidence>
<gene>
    <name evidence="2" type="ORF">NDU88_002102</name>
</gene>
<name>A0AAV7WMR9_PLEWA</name>